<evidence type="ECO:0000256" key="1">
    <source>
        <dbReference type="ARBA" id="ARBA00004225"/>
    </source>
</evidence>
<comment type="catalytic activity">
    <reaction evidence="15">
        <text>a ubiquinone + NADH + 5 H(+)(in) = a ubiquinol + NAD(+) + 4 H(+)(out)</text>
        <dbReference type="Rhea" id="RHEA:29091"/>
        <dbReference type="Rhea" id="RHEA-COMP:9565"/>
        <dbReference type="Rhea" id="RHEA-COMP:9566"/>
        <dbReference type="ChEBI" id="CHEBI:15378"/>
        <dbReference type="ChEBI" id="CHEBI:16389"/>
        <dbReference type="ChEBI" id="CHEBI:17976"/>
        <dbReference type="ChEBI" id="CHEBI:57540"/>
        <dbReference type="ChEBI" id="CHEBI:57945"/>
        <dbReference type="EC" id="7.1.1.2"/>
    </reaction>
</comment>
<evidence type="ECO:0000256" key="11">
    <source>
        <dbReference type="ARBA" id="ARBA00023027"/>
    </source>
</evidence>
<evidence type="ECO:0000256" key="6">
    <source>
        <dbReference type="ARBA" id="ARBA00022660"/>
    </source>
</evidence>
<dbReference type="PANTHER" id="PTHR11435:SF1">
    <property type="entry name" value="NADH-UBIQUINONE OXIDOREDUCTASE CHAIN 6"/>
    <property type="match status" value="1"/>
</dbReference>
<evidence type="ECO:0000256" key="2">
    <source>
        <dbReference type="ARBA" id="ARBA00005698"/>
    </source>
</evidence>
<dbReference type="GO" id="GO:0031966">
    <property type="term" value="C:mitochondrial membrane"/>
    <property type="evidence" value="ECO:0007669"/>
    <property type="project" value="UniProtKB-SubCell"/>
</dbReference>
<dbReference type="EMBL" id="MH324928">
    <property type="protein sequence ID" value="AZZ89112.1"/>
    <property type="molecule type" value="Genomic_DNA"/>
</dbReference>
<dbReference type="EC" id="7.1.1.2" evidence="3"/>
<evidence type="ECO:0000256" key="13">
    <source>
        <dbReference type="ARBA" id="ARBA00023136"/>
    </source>
</evidence>
<keyword evidence="6" id="KW-0679">Respiratory chain</keyword>
<dbReference type="AlphaFoldDB" id="A0A451GIR1"/>
<proteinExistence type="inferred from homology"/>
<evidence type="ECO:0000256" key="10">
    <source>
        <dbReference type="ARBA" id="ARBA00022989"/>
    </source>
</evidence>
<dbReference type="GO" id="GO:0008137">
    <property type="term" value="F:NADH dehydrogenase (ubiquinone) activity"/>
    <property type="evidence" value="ECO:0007669"/>
    <property type="project" value="UniProtKB-EC"/>
</dbReference>
<evidence type="ECO:0000256" key="15">
    <source>
        <dbReference type="ARBA" id="ARBA00049551"/>
    </source>
</evidence>
<comment type="similarity">
    <text evidence="2">Belongs to the complex I subunit 6 family.</text>
</comment>
<evidence type="ECO:0000256" key="12">
    <source>
        <dbReference type="ARBA" id="ARBA00023128"/>
    </source>
</evidence>
<sequence length="166" mass="19093">MKFMTIMMLTSSIIIVMMRHPLSLGLMLMIQTTMMCVYSSMIMSTSWFGYILFITIIGGLMIMFMYMSSIASNEKFKTSKILIPMMILTTIILTMTIQDPSMEEFNKIKEIKLFTLNSEEMLSTSKFLMDYKSNLTILIMMILLLTMVAVTNISNTFEGPLKKPYV</sequence>
<geneLocation type="mitochondrion" evidence="17"/>
<evidence type="ECO:0000256" key="16">
    <source>
        <dbReference type="SAM" id="Phobius"/>
    </source>
</evidence>
<organism evidence="17">
    <name type="scientific">Magadhaideus sp. n. SX-2018</name>
    <dbReference type="NCBI Taxonomy" id="2220057"/>
    <lineage>
        <taxon>Eukaryota</taxon>
        <taxon>Metazoa</taxon>
        <taxon>Ecdysozoa</taxon>
        <taxon>Arthropoda</taxon>
        <taxon>Hexapoda</taxon>
        <taxon>Insecta</taxon>
        <taxon>Pterygota</taxon>
        <taxon>Neoptera</taxon>
        <taxon>Paraneoptera</taxon>
        <taxon>Hemiptera</taxon>
        <taxon>Auchenorrhyncha</taxon>
        <taxon>Fulgoroidea</taxon>
        <taxon>Achilidae</taxon>
        <taxon>Magadhaideus</taxon>
    </lineage>
</organism>
<feature type="transmembrane region" description="Helical" evidence="16">
    <location>
        <begin position="135"/>
        <end position="153"/>
    </location>
</feature>
<name>A0A451GIR1_9HEMI</name>
<feature type="transmembrane region" description="Helical" evidence="16">
    <location>
        <begin position="47"/>
        <end position="67"/>
    </location>
</feature>
<accession>A0A451GIR1</accession>
<keyword evidence="10 16" id="KW-1133">Transmembrane helix</keyword>
<evidence type="ECO:0000256" key="8">
    <source>
        <dbReference type="ARBA" id="ARBA00022967"/>
    </source>
</evidence>
<comment type="subcellular location">
    <subcellularLocation>
        <location evidence="1">Mitochondrion membrane</location>
        <topology evidence="1">Multi-pass membrane protein</topology>
    </subcellularLocation>
</comment>
<keyword evidence="8" id="KW-1278">Translocase</keyword>
<dbReference type="PANTHER" id="PTHR11435">
    <property type="entry name" value="NADH UBIQUINONE OXIDOREDUCTASE SUBUNIT ND6"/>
    <property type="match status" value="1"/>
</dbReference>
<feature type="transmembrane region" description="Helical" evidence="16">
    <location>
        <begin position="79"/>
        <end position="97"/>
    </location>
</feature>
<evidence type="ECO:0000256" key="14">
    <source>
        <dbReference type="ARBA" id="ARBA00031019"/>
    </source>
</evidence>
<protein>
    <recommendedName>
        <fullName evidence="4">NADH-ubiquinone oxidoreductase chain 6</fullName>
        <ecNumber evidence="3">7.1.1.2</ecNumber>
    </recommendedName>
    <alternativeName>
        <fullName evidence="14">NADH dehydrogenase subunit 6</fullName>
    </alternativeName>
</protein>
<evidence type="ECO:0000313" key="17">
    <source>
        <dbReference type="EMBL" id="AZZ89112.1"/>
    </source>
</evidence>
<keyword evidence="9" id="KW-0249">Electron transport</keyword>
<evidence type="ECO:0000256" key="3">
    <source>
        <dbReference type="ARBA" id="ARBA00012944"/>
    </source>
</evidence>
<dbReference type="InterPro" id="IPR050269">
    <property type="entry name" value="ComplexI_Subunit6"/>
</dbReference>
<keyword evidence="11" id="KW-0520">NAD</keyword>
<reference evidence="17" key="1">
    <citation type="submission" date="2018-05" db="EMBL/GenBank/DDBJ databases">
        <title>Complete sequence and characterization of the mitochondrial genome of Achilidae,using next generation sequencing.</title>
        <authorList>
            <person name="Xu S."/>
        </authorList>
    </citation>
    <scope>NUCLEOTIDE SEQUENCE</scope>
</reference>
<evidence type="ECO:0000256" key="5">
    <source>
        <dbReference type="ARBA" id="ARBA00022448"/>
    </source>
</evidence>
<evidence type="ECO:0000256" key="4">
    <source>
        <dbReference type="ARBA" id="ARBA00021095"/>
    </source>
</evidence>
<keyword evidence="12 17" id="KW-0496">Mitochondrion</keyword>
<gene>
    <name evidence="17" type="primary">nad6</name>
</gene>
<keyword evidence="5" id="KW-0813">Transport</keyword>
<evidence type="ECO:0000256" key="9">
    <source>
        <dbReference type="ARBA" id="ARBA00022982"/>
    </source>
</evidence>
<evidence type="ECO:0000256" key="7">
    <source>
        <dbReference type="ARBA" id="ARBA00022692"/>
    </source>
</evidence>
<keyword evidence="13 16" id="KW-0472">Membrane</keyword>
<feature type="transmembrane region" description="Helical" evidence="16">
    <location>
        <begin position="21"/>
        <end position="41"/>
    </location>
</feature>
<keyword evidence="7 16" id="KW-0812">Transmembrane</keyword>